<dbReference type="GO" id="GO:0006508">
    <property type="term" value="P:proteolysis"/>
    <property type="evidence" value="ECO:0007669"/>
    <property type="project" value="UniProtKB-KW"/>
</dbReference>
<evidence type="ECO:0000313" key="8">
    <source>
        <dbReference type="EMBL" id="MFC6063179.1"/>
    </source>
</evidence>
<dbReference type="EMBL" id="JBHSPX010000004">
    <property type="protein sequence ID" value="MFC6063179.1"/>
    <property type="molecule type" value="Genomic_DNA"/>
</dbReference>
<comment type="caution">
    <text evidence="8">The sequence shown here is derived from an EMBL/GenBank/DDBJ whole genome shotgun (WGS) entry which is preliminary data.</text>
</comment>
<proteinExistence type="inferred from homology"/>
<protein>
    <submittedName>
        <fullName evidence="8">Hydrogenase maturation protease</fullName>
    </submittedName>
</protein>
<dbReference type="InterPro" id="IPR023430">
    <property type="entry name" value="Pept_HybD-like_dom_sf"/>
</dbReference>
<dbReference type="PANTHER" id="PTHR30302:SF1">
    <property type="entry name" value="HYDROGENASE 2 MATURATION PROTEASE"/>
    <property type="match status" value="1"/>
</dbReference>
<evidence type="ECO:0000313" key="9">
    <source>
        <dbReference type="Proteomes" id="UP001596139"/>
    </source>
</evidence>
<dbReference type="SUPFAM" id="SSF53163">
    <property type="entry name" value="HybD-like"/>
    <property type="match status" value="1"/>
</dbReference>
<dbReference type="CDD" id="cd06068">
    <property type="entry name" value="H2MP_like-1"/>
    <property type="match status" value="1"/>
</dbReference>
<dbReference type="Pfam" id="PF01750">
    <property type="entry name" value="HycI"/>
    <property type="match status" value="1"/>
</dbReference>
<sequence length="260" mass="26672">MVAGVGNVFLGDDGFGVAVAGRLAGVELPGSARACDYGIRGVHLAHELMNGYDGLVLIDAVRRGGPPGTVYVLEPVEPEDDSAAPALDAHDMAPGTVLALLRRFGVRLPWVTVVGCEPAVVREGMGLSPPVLDAVDEAARLVRELLAERLGGNTAATGTEKERRTGAMHEFGLCEGILDAVERRAQGRRVTGVTVRIGEQHAVVGPALAQSFALVAAGTVADGATVELVSVPGDEFTLLSIRVAGDAGAGGGDRVPGDSR</sequence>
<evidence type="ECO:0000256" key="1">
    <source>
        <dbReference type="ARBA" id="ARBA00006814"/>
    </source>
</evidence>
<name>A0ABW1MIY9_9ACTN</name>
<evidence type="ECO:0000256" key="5">
    <source>
        <dbReference type="ARBA" id="ARBA00022750"/>
    </source>
</evidence>
<evidence type="ECO:0000256" key="3">
    <source>
        <dbReference type="ARBA" id="ARBA00022670"/>
    </source>
</evidence>
<organism evidence="8 9">
    <name type="scientific">Streptomyces ochraceiscleroticus</name>
    <dbReference type="NCBI Taxonomy" id="47761"/>
    <lineage>
        <taxon>Bacteria</taxon>
        <taxon>Bacillati</taxon>
        <taxon>Actinomycetota</taxon>
        <taxon>Actinomycetes</taxon>
        <taxon>Kitasatosporales</taxon>
        <taxon>Streptomycetaceae</taxon>
        <taxon>Streptomyces</taxon>
    </lineage>
</organism>
<evidence type="ECO:0000256" key="6">
    <source>
        <dbReference type="ARBA" id="ARBA00022801"/>
    </source>
</evidence>
<accession>A0ABW1MIY9</accession>
<dbReference type="GO" id="GO:0008233">
    <property type="term" value="F:peptidase activity"/>
    <property type="evidence" value="ECO:0007669"/>
    <property type="project" value="UniProtKB-KW"/>
</dbReference>
<dbReference type="Proteomes" id="UP001596139">
    <property type="component" value="Unassembled WGS sequence"/>
</dbReference>
<dbReference type="PANTHER" id="PTHR30302">
    <property type="entry name" value="HYDROGENASE 1 MATURATION PROTEASE"/>
    <property type="match status" value="1"/>
</dbReference>
<keyword evidence="5" id="KW-0064">Aspartyl protease</keyword>
<dbReference type="InterPro" id="IPR000688">
    <property type="entry name" value="HypA/HybF"/>
</dbReference>
<dbReference type="NCBIfam" id="TIGR00072">
    <property type="entry name" value="hydrog_prot"/>
    <property type="match status" value="1"/>
</dbReference>
<dbReference type="InterPro" id="IPR000671">
    <property type="entry name" value="Peptidase_A31"/>
</dbReference>
<keyword evidence="4" id="KW-0479">Metal-binding</keyword>
<keyword evidence="7" id="KW-0862">Zinc</keyword>
<dbReference type="Pfam" id="PF01155">
    <property type="entry name" value="HypA"/>
    <property type="match status" value="1"/>
</dbReference>
<evidence type="ECO:0000256" key="7">
    <source>
        <dbReference type="ARBA" id="ARBA00022833"/>
    </source>
</evidence>
<keyword evidence="3 8" id="KW-0645">Protease</keyword>
<evidence type="ECO:0000256" key="4">
    <source>
        <dbReference type="ARBA" id="ARBA00022723"/>
    </source>
</evidence>
<reference evidence="9" key="1">
    <citation type="journal article" date="2019" name="Int. J. Syst. Evol. Microbiol.">
        <title>The Global Catalogue of Microorganisms (GCM) 10K type strain sequencing project: providing services to taxonomists for standard genome sequencing and annotation.</title>
        <authorList>
            <consortium name="The Broad Institute Genomics Platform"/>
            <consortium name="The Broad Institute Genome Sequencing Center for Infectious Disease"/>
            <person name="Wu L."/>
            <person name="Ma J."/>
        </authorList>
    </citation>
    <scope>NUCLEOTIDE SEQUENCE [LARGE SCALE GENOMIC DNA]</scope>
    <source>
        <strain evidence="9">CGMCC 1.15180</strain>
    </source>
</reference>
<keyword evidence="2" id="KW-0533">Nickel</keyword>
<dbReference type="Gene3D" id="3.40.50.1450">
    <property type="entry name" value="HybD-like"/>
    <property type="match status" value="1"/>
</dbReference>
<comment type="similarity">
    <text evidence="1">Belongs to the peptidase A31 family.</text>
</comment>
<gene>
    <name evidence="8" type="ORF">ACFP4F_11515</name>
</gene>
<dbReference type="RefSeq" id="WP_063761766.1">
    <property type="nucleotide sequence ID" value="NZ_JBHSPX010000004.1"/>
</dbReference>
<dbReference type="PRINTS" id="PR00446">
    <property type="entry name" value="HYDRGNUPTAKE"/>
</dbReference>
<keyword evidence="9" id="KW-1185">Reference proteome</keyword>
<keyword evidence="6" id="KW-0378">Hydrolase</keyword>
<evidence type="ECO:0000256" key="2">
    <source>
        <dbReference type="ARBA" id="ARBA00022596"/>
    </source>
</evidence>
<dbReference type="Gene3D" id="3.30.2320.50">
    <property type="match status" value="1"/>
</dbReference>